<protein>
    <submittedName>
        <fullName evidence="1">Putative thiol-disulphide oxidoreductase DCC</fullName>
    </submittedName>
</protein>
<dbReference type="STRING" id="320771.Cflav_PD3806"/>
<proteinExistence type="predicted"/>
<dbReference type="GO" id="GO:0015035">
    <property type="term" value="F:protein-disulfide reductase activity"/>
    <property type="evidence" value="ECO:0007669"/>
    <property type="project" value="InterPro"/>
</dbReference>
<accession>B9XGN8</accession>
<dbReference type="EMBL" id="ABOX02000012">
    <property type="protein sequence ID" value="EEF61089.1"/>
    <property type="molecule type" value="Genomic_DNA"/>
</dbReference>
<keyword evidence="2" id="KW-1185">Reference proteome</keyword>
<dbReference type="InterPro" id="IPR007263">
    <property type="entry name" value="DCC1-like"/>
</dbReference>
<dbReference type="AlphaFoldDB" id="B9XGN8"/>
<dbReference type="Proteomes" id="UP000003688">
    <property type="component" value="Unassembled WGS sequence"/>
</dbReference>
<evidence type="ECO:0000313" key="1">
    <source>
        <dbReference type="EMBL" id="EEF61089.1"/>
    </source>
</evidence>
<sequence length="146" mass="16923">MNTEITERYKGWVVYDADCALCRTWAGRTYRILRGRGFRLVPFHVEWVRKELGLKEGQLPDEMRLLNQDGKNIGGADAVVEIARTIWWAFPIYAVSRFPGMLLAFRTIYRTLAKRRNCIGKVCRLPQHDAKHAPEHSITSAFFELP</sequence>
<comment type="caution">
    <text evidence="1">The sequence shown here is derived from an EMBL/GenBank/DDBJ whole genome shotgun (WGS) entry which is preliminary data.</text>
</comment>
<evidence type="ECO:0000313" key="2">
    <source>
        <dbReference type="Proteomes" id="UP000003688"/>
    </source>
</evidence>
<dbReference type="RefSeq" id="WP_007414984.1">
    <property type="nucleotide sequence ID" value="NZ_ABOX02000012.1"/>
</dbReference>
<name>B9XGN8_PEDPL</name>
<gene>
    <name evidence="1" type="ORF">Cflav_PD3806</name>
</gene>
<dbReference type="OrthoDB" id="9785438at2"/>
<organism evidence="1 2">
    <name type="scientific">Pedosphaera parvula (strain Ellin514)</name>
    <dbReference type="NCBI Taxonomy" id="320771"/>
    <lineage>
        <taxon>Bacteria</taxon>
        <taxon>Pseudomonadati</taxon>
        <taxon>Verrucomicrobiota</taxon>
        <taxon>Pedosphaerae</taxon>
        <taxon>Pedosphaerales</taxon>
        <taxon>Pedosphaeraceae</taxon>
        <taxon>Pedosphaera</taxon>
    </lineage>
</organism>
<dbReference type="Pfam" id="PF04134">
    <property type="entry name" value="DCC1-like"/>
    <property type="match status" value="1"/>
</dbReference>
<reference evidence="1 2" key="1">
    <citation type="journal article" date="2011" name="J. Bacteriol.">
        <title>Genome sequence of 'Pedosphaera parvula' Ellin514, an aerobic Verrucomicrobial isolate from pasture soil.</title>
        <authorList>
            <person name="Kant R."/>
            <person name="van Passel M.W."/>
            <person name="Sangwan P."/>
            <person name="Palva A."/>
            <person name="Lucas S."/>
            <person name="Copeland A."/>
            <person name="Lapidus A."/>
            <person name="Glavina Del Rio T."/>
            <person name="Dalin E."/>
            <person name="Tice H."/>
            <person name="Bruce D."/>
            <person name="Goodwin L."/>
            <person name="Pitluck S."/>
            <person name="Chertkov O."/>
            <person name="Larimer F.W."/>
            <person name="Land M.L."/>
            <person name="Hauser L."/>
            <person name="Brettin T.S."/>
            <person name="Detter J.C."/>
            <person name="Han S."/>
            <person name="de Vos W.M."/>
            <person name="Janssen P.H."/>
            <person name="Smidt H."/>
        </authorList>
    </citation>
    <scope>NUCLEOTIDE SEQUENCE [LARGE SCALE GENOMIC DNA]</scope>
    <source>
        <strain evidence="1 2">Ellin514</strain>
    </source>
</reference>